<evidence type="ECO:0000313" key="7">
    <source>
        <dbReference type="Proteomes" id="UP000078284"/>
    </source>
</evidence>
<reference evidence="7" key="1">
    <citation type="journal article" date="2016" name="Proc. Natl. Acad. Sci. U.S.A.">
        <title>Chromosome-level assembly of Arabidopsis thaliana Ler reveals the extent of translocation and inversion polymorphisms.</title>
        <authorList>
            <person name="Zapata L."/>
            <person name="Ding J."/>
            <person name="Willing E.M."/>
            <person name="Hartwig B."/>
            <person name="Bezdan D."/>
            <person name="Jiao W.B."/>
            <person name="Patel V."/>
            <person name="Velikkakam James G."/>
            <person name="Koornneef M."/>
            <person name="Ossowski S."/>
            <person name="Schneeberger K."/>
        </authorList>
    </citation>
    <scope>NUCLEOTIDE SEQUENCE [LARGE SCALE GENOMIC DNA]</scope>
    <source>
        <strain evidence="7">cv. Landsberg erecta</strain>
    </source>
</reference>
<reference evidence="5" key="2">
    <citation type="submission" date="2016-03" db="EMBL/GenBank/DDBJ databases">
        <title>Full-length assembly of Arabidopsis thaliana Ler reveals the complement of translocations and inversions.</title>
        <authorList>
            <person name="Zapata L."/>
            <person name="Schneeberger K."/>
            <person name="Ossowski S."/>
        </authorList>
    </citation>
    <scope>NUCLEOTIDE SEQUENCE [LARGE SCALE GENOMIC DNA]</scope>
    <source>
        <tissue evidence="5">Leaf</tissue>
    </source>
</reference>
<dbReference type="KEGG" id="ath:AT5G04030"/>
<dbReference type="Proteomes" id="UP000434276">
    <property type="component" value="Unassembled WGS sequence"/>
</dbReference>
<dbReference type="Araport" id="AT5G04030"/>
<dbReference type="OrthoDB" id="1027209at2759"/>
<accession>A0A178UBG3</accession>
<dbReference type="Proteomes" id="UP000078284">
    <property type="component" value="Chromosome 5"/>
</dbReference>
<reference evidence="6 8" key="3">
    <citation type="submission" date="2019-11" db="EMBL/GenBank/DDBJ databases">
        <authorList>
            <person name="Jiao W.-B."/>
            <person name="Schneeberger K."/>
        </authorList>
    </citation>
    <scope>NUCLEOTIDE SEQUENCE [LARGE SCALE GENOMIC DNA]</scope>
    <source>
        <strain evidence="8">cv. An-1</strain>
        <strain evidence="9">cv. C24</strain>
    </source>
</reference>
<keyword evidence="2" id="KW-0732">Signal</keyword>
<gene>
    <name evidence="3" type="ordered locus">At5g04030</name>
    <name evidence="5" type="ordered locus">AXX17_At5g03390</name>
    <name evidence="6" type="ORF">AN1_LOCUS21206</name>
    <name evidence="4" type="ORF">C24_LOCUS21103</name>
</gene>
<evidence type="ECO:0000256" key="1">
    <source>
        <dbReference type="SAM" id="MobiDB-lite"/>
    </source>
</evidence>
<protein>
    <recommendedName>
        <fullName evidence="10">Transmembrane protein</fullName>
    </recommendedName>
</protein>
<evidence type="ECO:0000313" key="8">
    <source>
        <dbReference type="Proteomes" id="UP000426265"/>
    </source>
</evidence>
<dbReference type="AlphaFoldDB" id="A0A178UBG3"/>
<dbReference type="EMBL" id="LUHQ01000005">
    <property type="protein sequence ID" value="OAO91010.1"/>
    <property type="molecule type" value="Genomic_DNA"/>
</dbReference>
<proteinExistence type="predicted"/>
<evidence type="ECO:0000313" key="6">
    <source>
        <dbReference type="EMBL" id="VYS65800.1"/>
    </source>
</evidence>
<feature type="region of interest" description="Disordered" evidence="1">
    <location>
        <begin position="46"/>
        <end position="76"/>
    </location>
</feature>
<dbReference type="EMBL" id="CACSHJ010000096">
    <property type="protein sequence ID" value="CAA0400527.1"/>
    <property type="molecule type" value="Genomic_DNA"/>
</dbReference>
<dbReference type="Proteomes" id="UP000426265">
    <property type="component" value="Unassembled WGS sequence"/>
</dbReference>
<evidence type="ECO:0000313" key="4">
    <source>
        <dbReference type="EMBL" id="CAA0400527.1"/>
    </source>
</evidence>
<evidence type="ECO:0000313" key="3">
    <source>
        <dbReference type="Araport" id="AT5G04030"/>
    </source>
</evidence>
<feature type="signal peptide" evidence="2">
    <location>
        <begin position="1"/>
        <end position="22"/>
    </location>
</feature>
<organism evidence="5 7">
    <name type="scientific">Arabidopsis thaliana</name>
    <name type="common">Mouse-ear cress</name>
    <dbReference type="NCBI Taxonomy" id="3702"/>
    <lineage>
        <taxon>Eukaryota</taxon>
        <taxon>Viridiplantae</taxon>
        <taxon>Streptophyta</taxon>
        <taxon>Embryophyta</taxon>
        <taxon>Tracheophyta</taxon>
        <taxon>Spermatophyta</taxon>
        <taxon>Magnoliopsida</taxon>
        <taxon>eudicotyledons</taxon>
        <taxon>Gunneridae</taxon>
        <taxon>Pentapetalae</taxon>
        <taxon>rosids</taxon>
        <taxon>malvids</taxon>
        <taxon>Brassicales</taxon>
        <taxon>Brassicaceae</taxon>
        <taxon>Camelineae</taxon>
        <taxon>Arabidopsis</taxon>
    </lineage>
</organism>
<feature type="chain" id="PRO_5038213685" description="Transmembrane protein" evidence="2">
    <location>
        <begin position="23"/>
        <end position="76"/>
    </location>
</feature>
<evidence type="ECO:0008006" key="10">
    <source>
        <dbReference type="Google" id="ProtNLM"/>
    </source>
</evidence>
<evidence type="ECO:0000256" key="2">
    <source>
        <dbReference type="SAM" id="SignalP"/>
    </source>
</evidence>
<dbReference type="EMBL" id="CACRSJ010000110">
    <property type="protein sequence ID" value="VYS65800.1"/>
    <property type="molecule type" value="Genomic_DNA"/>
</dbReference>
<sequence>MALRMNHVRFLLILIVVAFVAGESFTVKQDSAKGDVIWEEVFHGDYGSWSPTPKIPRRSPAPIPHDDFAPPRRLKA</sequence>
<evidence type="ECO:0000313" key="9">
    <source>
        <dbReference type="Proteomes" id="UP000434276"/>
    </source>
</evidence>
<dbReference type="OMA" id="WSPTPKI"/>
<evidence type="ECO:0000313" key="5">
    <source>
        <dbReference type="EMBL" id="OAO91010.1"/>
    </source>
</evidence>
<dbReference type="GeneID" id="830282"/>
<name>A0A178UBG3_ARATH</name>
<dbReference type="ExpressionAtlas" id="A0A178UBG3">
    <property type="expression patterns" value="baseline and differential"/>
</dbReference>